<evidence type="ECO:0000256" key="2">
    <source>
        <dbReference type="ARBA" id="ARBA00022603"/>
    </source>
</evidence>
<dbReference type="PANTHER" id="PTHR12176:SF77">
    <property type="entry name" value="S-ADENOSYL-L-METHIONINE-DEPENDENT METHYLTRANSFERASES SUPERFAMILY PROTEIN"/>
    <property type="match status" value="1"/>
</dbReference>
<gene>
    <name evidence="4" type="ORF">Cni_G11674</name>
</gene>
<evidence type="ECO:0000256" key="1">
    <source>
        <dbReference type="ARBA" id="ARBA00008361"/>
    </source>
</evidence>
<dbReference type="InterPro" id="IPR051419">
    <property type="entry name" value="Lys/N-term_MeTrsfase_sf"/>
</dbReference>
<comment type="similarity">
    <text evidence="1">Belongs to the methyltransferase superfamily.</text>
</comment>
<dbReference type="InterPro" id="IPR029063">
    <property type="entry name" value="SAM-dependent_MTases_sf"/>
</dbReference>
<dbReference type="PANTHER" id="PTHR12176">
    <property type="entry name" value="SAM-DEPENDENT METHYLTRANSFERASE SUPERFAMILY PROTEIN"/>
    <property type="match status" value="1"/>
</dbReference>
<organism evidence="4 5">
    <name type="scientific">Canna indica</name>
    <name type="common">Indian-shot</name>
    <dbReference type="NCBI Taxonomy" id="4628"/>
    <lineage>
        <taxon>Eukaryota</taxon>
        <taxon>Viridiplantae</taxon>
        <taxon>Streptophyta</taxon>
        <taxon>Embryophyta</taxon>
        <taxon>Tracheophyta</taxon>
        <taxon>Spermatophyta</taxon>
        <taxon>Magnoliopsida</taxon>
        <taxon>Liliopsida</taxon>
        <taxon>Zingiberales</taxon>
        <taxon>Cannaceae</taxon>
        <taxon>Canna</taxon>
    </lineage>
</organism>
<keyword evidence="2" id="KW-0489">Methyltransferase</keyword>
<evidence type="ECO:0000256" key="3">
    <source>
        <dbReference type="ARBA" id="ARBA00022679"/>
    </source>
</evidence>
<keyword evidence="3" id="KW-0808">Transferase</keyword>
<dbReference type="SUPFAM" id="SSF53335">
    <property type="entry name" value="S-adenosyl-L-methionine-dependent methyltransferases"/>
    <property type="match status" value="1"/>
</dbReference>
<accession>A0AAQ3QBY9</accession>
<dbReference type="FunFam" id="3.40.50.150:FF:000299">
    <property type="entry name" value="S-adenosyl-L-methionine-dependent methyltransferases superfamily protein"/>
    <property type="match status" value="1"/>
</dbReference>
<reference evidence="4 5" key="1">
    <citation type="submission" date="2023-10" db="EMBL/GenBank/DDBJ databases">
        <title>Chromosome-scale genome assembly provides insights into flower coloration mechanisms of Canna indica.</title>
        <authorList>
            <person name="Li C."/>
        </authorList>
    </citation>
    <scope>NUCLEOTIDE SEQUENCE [LARGE SCALE GENOMIC DNA]</scope>
    <source>
        <tissue evidence="4">Flower</tissue>
    </source>
</reference>
<sequence length="345" mass="38200">MNSTLIVCPQIGPMLMMNSSTILLPSPKFPNPMLRLPPSKTKQCGFRWQSTRTPKPNLAEVPTDDDGIPIEHVKTLAKFNSRHNCIRVLDVSRRADHPLAGSRLLLLDRPGNIHSISFLLKTLTTTYFDVFATLPPLLPPGGGPIGVLGFGAGSAARLILSLYPDDAAPVREIHGWELDPSVIAVAREFFGLTKLERQHRGRLLVYIGDALEAEVEGGFAGILVDLFSKGSVIPELQDPKTWKKLRSRLRVGGRIMVNCGGRCVEAEDPRRDGDVVRKETLRAMEQVFADQVFVLNLGGLGRKEDSCLALTGTMPDLDAWKRALPVAELRRYVDMWVPVKDELRQ</sequence>
<name>A0AAQ3QBY9_9LILI</name>
<dbReference type="Proteomes" id="UP001327560">
    <property type="component" value="Chromosome 3"/>
</dbReference>
<dbReference type="EMBL" id="CP136892">
    <property type="protein sequence ID" value="WOL02955.1"/>
    <property type="molecule type" value="Genomic_DNA"/>
</dbReference>
<keyword evidence="5" id="KW-1185">Reference proteome</keyword>
<evidence type="ECO:0000313" key="4">
    <source>
        <dbReference type="EMBL" id="WOL02955.1"/>
    </source>
</evidence>
<evidence type="ECO:0008006" key="6">
    <source>
        <dbReference type="Google" id="ProtNLM"/>
    </source>
</evidence>
<dbReference type="AlphaFoldDB" id="A0AAQ3QBY9"/>
<evidence type="ECO:0000313" key="5">
    <source>
        <dbReference type="Proteomes" id="UP001327560"/>
    </source>
</evidence>
<dbReference type="Gene3D" id="3.40.50.150">
    <property type="entry name" value="Vaccinia Virus protein VP39"/>
    <property type="match status" value="1"/>
</dbReference>
<protein>
    <recommendedName>
        <fullName evidence="6">S-adenosyl-L-methionine-dependent methyltransferase</fullName>
    </recommendedName>
</protein>
<dbReference type="GO" id="GO:0032259">
    <property type="term" value="P:methylation"/>
    <property type="evidence" value="ECO:0007669"/>
    <property type="project" value="UniProtKB-KW"/>
</dbReference>
<proteinExistence type="inferred from homology"/>
<dbReference type="GO" id="GO:0008168">
    <property type="term" value="F:methyltransferase activity"/>
    <property type="evidence" value="ECO:0007669"/>
    <property type="project" value="UniProtKB-KW"/>
</dbReference>